<keyword evidence="1" id="KW-0472">Membrane</keyword>
<name>A0A939IY86_9CORY</name>
<reference evidence="2" key="1">
    <citation type="submission" date="2021-03" db="EMBL/GenBank/DDBJ databases">
        <authorList>
            <person name="Sun Q."/>
        </authorList>
    </citation>
    <scope>NUCLEOTIDE SEQUENCE</scope>
    <source>
        <strain evidence="2">CCM 8862</strain>
    </source>
</reference>
<keyword evidence="1" id="KW-1133">Transmembrane helix</keyword>
<organism evidence="2 3">
    <name type="scientific">Corynebacterium mendelii</name>
    <dbReference type="NCBI Taxonomy" id="2765362"/>
    <lineage>
        <taxon>Bacteria</taxon>
        <taxon>Bacillati</taxon>
        <taxon>Actinomycetota</taxon>
        <taxon>Actinomycetes</taxon>
        <taxon>Mycobacteriales</taxon>
        <taxon>Corynebacteriaceae</taxon>
        <taxon>Corynebacterium</taxon>
    </lineage>
</organism>
<keyword evidence="1" id="KW-0812">Transmembrane</keyword>
<keyword evidence="3" id="KW-1185">Reference proteome</keyword>
<dbReference type="AlphaFoldDB" id="A0A939IY86"/>
<dbReference type="RefSeq" id="WP_207279737.1">
    <property type="nucleotide sequence ID" value="NZ_JAFLEQ010000017.1"/>
</dbReference>
<proteinExistence type="predicted"/>
<accession>A0A939IY86</accession>
<comment type="caution">
    <text evidence="2">The sequence shown here is derived from an EMBL/GenBank/DDBJ whole genome shotgun (WGS) entry which is preliminary data.</text>
</comment>
<sequence length="93" mass="10080">MSVVVNPSNGDGLEYSKKEYNTKLIMSVLGNLGVSLVFGPARIIAVFVPDRQRTNQTAAPPRTTFGFPQFLGEVDKSLLTPIKPAANLLGFTR</sequence>
<protein>
    <submittedName>
        <fullName evidence="2">Uncharacterized protein</fullName>
    </submittedName>
</protein>
<gene>
    <name evidence="2" type="ORF">JZY06_11730</name>
</gene>
<dbReference type="Proteomes" id="UP000664332">
    <property type="component" value="Unassembled WGS sequence"/>
</dbReference>
<dbReference type="EMBL" id="JAFLEQ010000017">
    <property type="protein sequence ID" value="MBN9645275.1"/>
    <property type="molecule type" value="Genomic_DNA"/>
</dbReference>
<evidence type="ECO:0000313" key="2">
    <source>
        <dbReference type="EMBL" id="MBN9645275.1"/>
    </source>
</evidence>
<evidence type="ECO:0000256" key="1">
    <source>
        <dbReference type="SAM" id="Phobius"/>
    </source>
</evidence>
<feature type="transmembrane region" description="Helical" evidence="1">
    <location>
        <begin position="24"/>
        <end position="48"/>
    </location>
</feature>
<evidence type="ECO:0000313" key="3">
    <source>
        <dbReference type="Proteomes" id="UP000664332"/>
    </source>
</evidence>